<dbReference type="Pfam" id="PF20060">
    <property type="entry name" value="DUF6459"/>
    <property type="match status" value="1"/>
</dbReference>
<proteinExistence type="predicted"/>
<evidence type="ECO:0000256" key="1">
    <source>
        <dbReference type="SAM" id="MobiDB-lite"/>
    </source>
</evidence>
<evidence type="ECO:0000313" key="3">
    <source>
        <dbReference type="Proteomes" id="UP001500635"/>
    </source>
</evidence>
<accession>A0ABP8KC49</accession>
<dbReference type="InterPro" id="IPR045596">
    <property type="entry name" value="DUF6459"/>
</dbReference>
<gene>
    <name evidence="2" type="ORF">GCM10023147_45220</name>
</gene>
<dbReference type="EMBL" id="BAABFR010000110">
    <property type="protein sequence ID" value="GAA4403578.1"/>
    <property type="molecule type" value="Genomic_DNA"/>
</dbReference>
<keyword evidence="3" id="KW-1185">Reference proteome</keyword>
<dbReference type="Proteomes" id="UP001500635">
    <property type="component" value="Unassembled WGS sequence"/>
</dbReference>
<evidence type="ECO:0000313" key="2">
    <source>
        <dbReference type="EMBL" id="GAA4403578.1"/>
    </source>
</evidence>
<comment type="caution">
    <text evidence="2">The sequence shown here is derived from an EMBL/GenBank/DDBJ whole genome shotgun (WGS) entry which is preliminary data.</text>
</comment>
<organism evidence="2 3">
    <name type="scientific">Tsukamurella soli</name>
    <dbReference type="NCBI Taxonomy" id="644556"/>
    <lineage>
        <taxon>Bacteria</taxon>
        <taxon>Bacillati</taxon>
        <taxon>Actinomycetota</taxon>
        <taxon>Actinomycetes</taxon>
        <taxon>Mycobacteriales</taxon>
        <taxon>Tsukamurellaceae</taxon>
        <taxon>Tsukamurella</taxon>
    </lineage>
</organism>
<feature type="region of interest" description="Disordered" evidence="1">
    <location>
        <begin position="53"/>
        <end position="76"/>
    </location>
</feature>
<name>A0ABP8KC49_9ACTN</name>
<sequence>MRNPIGTNRDPTGALVRLMGMGVSTTAPAARTASAAHSTPAGKFRLLRAPAAEPPLTGLTPGASDPSHPGLATAPAPLTVGPSVPVPTHPDGPVGGDAHLHARRFVLTTLRPMFEVLDRRRPAKHLTAIATGTVVDVLRSLADTAPAPPLGSTWRRVHIAQPRPVPGAPQRAREPDRLGVEVFLTYTRGDRVLAAAGRIESGGGRWWWTAFTTVV</sequence>
<reference evidence="3" key="1">
    <citation type="journal article" date="2019" name="Int. J. Syst. Evol. Microbiol.">
        <title>The Global Catalogue of Microorganisms (GCM) 10K type strain sequencing project: providing services to taxonomists for standard genome sequencing and annotation.</title>
        <authorList>
            <consortium name="The Broad Institute Genomics Platform"/>
            <consortium name="The Broad Institute Genome Sequencing Center for Infectious Disease"/>
            <person name="Wu L."/>
            <person name="Ma J."/>
        </authorList>
    </citation>
    <scope>NUCLEOTIDE SEQUENCE [LARGE SCALE GENOMIC DNA]</scope>
    <source>
        <strain evidence="3">JCM 17688</strain>
    </source>
</reference>
<protein>
    <submittedName>
        <fullName evidence="2">Rv3235 family protein</fullName>
    </submittedName>
</protein>